<feature type="domain" description="PBP" evidence="2">
    <location>
        <begin position="28"/>
        <end position="247"/>
    </location>
</feature>
<keyword evidence="4" id="KW-1185">Reference proteome</keyword>
<dbReference type="SUPFAM" id="SSF53850">
    <property type="entry name" value="Periplasmic binding protein-like II"/>
    <property type="match status" value="1"/>
</dbReference>
<dbReference type="InterPro" id="IPR024370">
    <property type="entry name" value="PBP_domain"/>
</dbReference>
<evidence type="ECO:0000313" key="4">
    <source>
        <dbReference type="Proteomes" id="UP001205890"/>
    </source>
</evidence>
<dbReference type="Gene3D" id="3.40.190.10">
    <property type="entry name" value="Periplasmic binding protein-like II"/>
    <property type="match status" value="2"/>
</dbReference>
<dbReference type="Proteomes" id="UP001205890">
    <property type="component" value="Unassembled WGS sequence"/>
</dbReference>
<dbReference type="PANTHER" id="PTHR37945">
    <property type="entry name" value="EXTRACELLULAR TUNGSTATE BINDING PROTEIN"/>
    <property type="match status" value="1"/>
</dbReference>
<organism evidence="3 4">
    <name type="scientific">Alsobacter ponti</name>
    <dbReference type="NCBI Taxonomy" id="2962936"/>
    <lineage>
        <taxon>Bacteria</taxon>
        <taxon>Pseudomonadati</taxon>
        <taxon>Pseudomonadota</taxon>
        <taxon>Alphaproteobacteria</taxon>
        <taxon>Hyphomicrobiales</taxon>
        <taxon>Alsobacteraceae</taxon>
        <taxon>Alsobacter</taxon>
    </lineage>
</organism>
<sequence length="271" mass="28673">MLSRRTLLIGTASLAATAARASRHVLPVAATTSIADSGLGRWLAERYEALTGVELVILSNPSEQAALSAADGRAPVAIVNHPGVAANLVASGVATNAQPFMSNGLVIAGPRDDPARIAGMSDAAEALRTVARVKARFVSRADGSGTYAAELRLWSAARMSPPINRAGYIQANMGMRRTIDLAVAEAAYVLTDRATWLAQERHGDLTVLVEGLPELDNKYFLLRIPAAAEEPRRAALAERFEAWLLSDAGQRDIAAFRVGGVAPFVPLALRN</sequence>
<keyword evidence="1" id="KW-0732">Signal</keyword>
<evidence type="ECO:0000259" key="2">
    <source>
        <dbReference type="Pfam" id="PF12849"/>
    </source>
</evidence>
<feature type="chain" id="PRO_5046277578" evidence="1">
    <location>
        <begin position="22"/>
        <end position="271"/>
    </location>
</feature>
<dbReference type="InterPro" id="IPR006311">
    <property type="entry name" value="TAT_signal"/>
</dbReference>
<dbReference type="EMBL" id="JANCLU010000041">
    <property type="protein sequence ID" value="MCP8941150.1"/>
    <property type="molecule type" value="Genomic_DNA"/>
</dbReference>
<dbReference type="RefSeq" id="WP_254746773.1">
    <property type="nucleotide sequence ID" value="NZ_JANCLU010000041.1"/>
</dbReference>
<feature type="signal peptide" evidence="1">
    <location>
        <begin position="1"/>
        <end position="21"/>
    </location>
</feature>
<dbReference type="PROSITE" id="PS51318">
    <property type="entry name" value="TAT"/>
    <property type="match status" value="1"/>
</dbReference>
<dbReference type="InterPro" id="IPR052738">
    <property type="entry name" value="ABC-Tungstate_binding"/>
</dbReference>
<proteinExistence type="predicted"/>
<accession>A0ABT1LK84</accession>
<evidence type="ECO:0000256" key="1">
    <source>
        <dbReference type="SAM" id="SignalP"/>
    </source>
</evidence>
<dbReference type="PANTHER" id="PTHR37945:SF1">
    <property type="entry name" value="EXTRACELLULAR TUNGSTATE BINDING PROTEIN"/>
    <property type="match status" value="1"/>
</dbReference>
<evidence type="ECO:0000313" key="3">
    <source>
        <dbReference type="EMBL" id="MCP8941150.1"/>
    </source>
</evidence>
<comment type="caution">
    <text evidence="3">The sequence shown here is derived from an EMBL/GenBank/DDBJ whole genome shotgun (WGS) entry which is preliminary data.</text>
</comment>
<gene>
    <name evidence="3" type="ORF">NK718_21730</name>
</gene>
<protein>
    <submittedName>
        <fullName evidence="3">Substrate-binding domain-containing protein</fullName>
    </submittedName>
</protein>
<name>A0ABT1LK84_9HYPH</name>
<dbReference type="Pfam" id="PF12849">
    <property type="entry name" value="PBP_like_2"/>
    <property type="match status" value="1"/>
</dbReference>
<reference evidence="3 4" key="1">
    <citation type="submission" date="2022-07" db="EMBL/GenBank/DDBJ databases">
        <authorList>
            <person name="Li W.-J."/>
            <person name="Deng Q.-Q."/>
        </authorList>
    </citation>
    <scope>NUCLEOTIDE SEQUENCE [LARGE SCALE GENOMIC DNA]</scope>
    <source>
        <strain evidence="3 4">SYSU M60028</strain>
    </source>
</reference>